<reference evidence="1 2" key="1">
    <citation type="journal article" date="2010" name="Nature">
        <title>Genome sequencing and analysis of the model grass Brachypodium distachyon.</title>
        <authorList>
            <consortium name="International Brachypodium Initiative"/>
        </authorList>
    </citation>
    <scope>NUCLEOTIDE SEQUENCE [LARGE SCALE GENOMIC DNA]</scope>
    <source>
        <strain evidence="1 2">Bd21</strain>
    </source>
</reference>
<dbReference type="AlphaFoldDB" id="A0A0Q3HW71"/>
<evidence type="ECO:0000313" key="2">
    <source>
        <dbReference type="EnsemblPlants" id="KQJ92523"/>
    </source>
</evidence>
<dbReference type="InParanoid" id="A0A0Q3HW71"/>
<dbReference type="EnsemblPlants" id="KQJ92523">
    <property type="protein sequence ID" value="KQJ92523"/>
    <property type="gene ID" value="BRADI_4g44222v3"/>
</dbReference>
<gene>
    <name evidence="1" type="ORF">BRADI_4g44222v3</name>
</gene>
<evidence type="ECO:0000313" key="1">
    <source>
        <dbReference type="EMBL" id="KQJ92523.1"/>
    </source>
</evidence>
<dbReference type="EMBL" id="CM000883">
    <property type="protein sequence ID" value="KQJ92523.1"/>
    <property type="molecule type" value="Genomic_DNA"/>
</dbReference>
<reference evidence="2" key="3">
    <citation type="submission" date="2018-08" db="UniProtKB">
        <authorList>
            <consortium name="EnsemblPlants"/>
        </authorList>
    </citation>
    <scope>IDENTIFICATION</scope>
    <source>
        <strain evidence="2">cv. Bd21</strain>
    </source>
</reference>
<sequence>MLVLRIRERWWFLSSGRPKLLKIVMPTNAQTAILIGLLRQDTNWLSWRLMRVQLWRWCFSGRFLQPRILPLVKFSVDWEEICC</sequence>
<name>A0A0Q3HW71_BRADI</name>
<dbReference type="Proteomes" id="UP000008810">
    <property type="component" value="Chromosome 4"/>
</dbReference>
<dbReference type="Gramene" id="KQJ92523">
    <property type="protein sequence ID" value="KQJ92523"/>
    <property type="gene ID" value="BRADI_4g44222v3"/>
</dbReference>
<organism evidence="1">
    <name type="scientific">Brachypodium distachyon</name>
    <name type="common">Purple false brome</name>
    <name type="synonym">Trachynia distachya</name>
    <dbReference type="NCBI Taxonomy" id="15368"/>
    <lineage>
        <taxon>Eukaryota</taxon>
        <taxon>Viridiplantae</taxon>
        <taxon>Streptophyta</taxon>
        <taxon>Embryophyta</taxon>
        <taxon>Tracheophyta</taxon>
        <taxon>Spermatophyta</taxon>
        <taxon>Magnoliopsida</taxon>
        <taxon>Liliopsida</taxon>
        <taxon>Poales</taxon>
        <taxon>Poaceae</taxon>
        <taxon>BOP clade</taxon>
        <taxon>Pooideae</taxon>
        <taxon>Stipodae</taxon>
        <taxon>Brachypodieae</taxon>
        <taxon>Brachypodium</taxon>
    </lineage>
</organism>
<reference evidence="1" key="2">
    <citation type="submission" date="2017-06" db="EMBL/GenBank/DDBJ databases">
        <title>WGS assembly of Brachypodium distachyon.</title>
        <authorList>
            <consortium name="The International Brachypodium Initiative"/>
            <person name="Lucas S."/>
            <person name="Harmon-Smith M."/>
            <person name="Lail K."/>
            <person name="Tice H."/>
            <person name="Grimwood J."/>
            <person name="Bruce D."/>
            <person name="Barry K."/>
            <person name="Shu S."/>
            <person name="Lindquist E."/>
            <person name="Wang M."/>
            <person name="Pitluck S."/>
            <person name="Vogel J.P."/>
            <person name="Garvin D.F."/>
            <person name="Mockler T.C."/>
            <person name="Schmutz J."/>
            <person name="Rokhsar D."/>
            <person name="Bevan M.W."/>
        </authorList>
    </citation>
    <scope>NUCLEOTIDE SEQUENCE</scope>
    <source>
        <strain evidence="1">Bd21</strain>
    </source>
</reference>
<keyword evidence="3" id="KW-1185">Reference proteome</keyword>
<proteinExistence type="predicted"/>
<accession>A0A0Q3HW71</accession>
<evidence type="ECO:0000313" key="3">
    <source>
        <dbReference type="Proteomes" id="UP000008810"/>
    </source>
</evidence>
<protein>
    <submittedName>
        <fullName evidence="1 2">Uncharacterized protein</fullName>
    </submittedName>
</protein>